<feature type="compositionally biased region" description="Basic residues" evidence="1">
    <location>
        <begin position="35"/>
        <end position="45"/>
    </location>
</feature>
<protein>
    <submittedName>
        <fullName evidence="2">Uncharacterized protein</fullName>
    </submittedName>
</protein>
<evidence type="ECO:0000313" key="2">
    <source>
        <dbReference type="EMBL" id="CAE0758484.1"/>
    </source>
</evidence>
<feature type="region of interest" description="Disordered" evidence="1">
    <location>
        <begin position="67"/>
        <end position="101"/>
    </location>
</feature>
<feature type="compositionally biased region" description="Acidic residues" evidence="1">
    <location>
        <begin position="89"/>
        <end position="99"/>
    </location>
</feature>
<feature type="region of interest" description="Disordered" evidence="1">
    <location>
        <begin position="148"/>
        <end position="234"/>
    </location>
</feature>
<dbReference type="EMBL" id="HBIZ01017755">
    <property type="protein sequence ID" value="CAE0758484.1"/>
    <property type="molecule type" value="Transcribed_RNA"/>
</dbReference>
<feature type="region of interest" description="Disordered" evidence="1">
    <location>
        <begin position="262"/>
        <end position="292"/>
    </location>
</feature>
<feature type="compositionally biased region" description="Acidic residues" evidence="1">
    <location>
        <begin position="154"/>
        <end position="184"/>
    </location>
</feature>
<feature type="compositionally biased region" description="Basic and acidic residues" evidence="1">
    <location>
        <begin position="266"/>
        <end position="292"/>
    </location>
</feature>
<accession>A0A7S4EXB1</accession>
<feature type="compositionally biased region" description="Basic residues" evidence="1">
    <location>
        <begin position="1"/>
        <end position="19"/>
    </location>
</feature>
<organism evidence="2">
    <name type="scientific">Chrysotila carterae</name>
    <name type="common">Marine alga</name>
    <name type="synonym">Syracosphaera carterae</name>
    <dbReference type="NCBI Taxonomy" id="13221"/>
    <lineage>
        <taxon>Eukaryota</taxon>
        <taxon>Haptista</taxon>
        <taxon>Haptophyta</taxon>
        <taxon>Prymnesiophyceae</taxon>
        <taxon>Isochrysidales</taxon>
        <taxon>Isochrysidaceae</taxon>
        <taxon>Chrysotila</taxon>
    </lineage>
</organism>
<gene>
    <name evidence="2" type="ORF">PCAR00345_LOCUS11078</name>
</gene>
<feature type="region of interest" description="Disordered" evidence="1">
    <location>
        <begin position="1"/>
        <end position="49"/>
    </location>
</feature>
<proteinExistence type="predicted"/>
<evidence type="ECO:0000256" key="1">
    <source>
        <dbReference type="SAM" id="MobiDB-lite"/>
    </source>
</evidence>
<dbReference type="AlphaFoldDB" id="A0A7S4EXB1"/>
<sequence>MGQRRGAARREKRLAKRMLARAERGSQKYANQKGGIKKSGKRIARRPYIQEDDEKMIVVRGGEPTVVGGAFPDGTAPARGATTNQPSADAEDGASEEDLVTSLQKKVRAIEKKLRSLEPLKQKLRKGIELDPQQQVKLRHESLLRQELEQFQAELDEEMKEAGEEEEDEDGVEDDDDDDEEEEDRAGGGDLDVTSPARGSGARRAKRRLEKSAAEGAGAASAAPKPKRPSATAECAASDAAVAASQLSRLAAKRLEKKQRHLLQLAEKREKKKQEEDEKEAKRQARREKASR</sequence>
<reference evidence="2" key="1">
    <citation type="submission" date="2021-01" db="EMBL/GenBank/DDBJ databases">
        <authorList>
            <person name="Corre E."/>
            <person name="Pelletier E."/>
            <person name="Niang G."/>
            <person name="Scheremetjew M."/>
            <person name="Finn R."/>
            <person name="Kale V."/>
            <person name="Holt S."/>
            <person name="Cochrane G."/>
            <person name="Meng A."/>
            <person name="Brown T."/>
            <person name="Cohen L."/>
        </authorList>
    </citation>
    <scope>NUCLEOTIDE SEQUENCE</scope>
    <source>
        <strain evidence="2">CCMP645</strain>
    </source>
</reference>
<name>A0A7S4EXB1_CHRCT</name>
<feature type="compositionally biased region" description="Low complexity" evidence="1">
    <location>
        <begin position="214"/>
        <end position="234"/>
    </location>
</feature>